<dbReference type="FunFam" id="1.20.140.100:FF:000003">
    <property type="entry name" value="Dynein, axonemal, heavy chain 5"/>
    <property type="match status" value="1"/>
</dbReference>
<feature type="coiled-coil region" evidence="18">
    <location>
        <begin position="3750"/>
        <end position="3780"/>
    </location>
</feature>
<dbReference type="InterPro" id="IPR042228">
    <property type="entry name" value="Dynein_linker_3"/>
</dbReference>
<dbReference type="Pfam" id="PF12777">
    <property type="entry name" value="MT"/>
    <property type="match status" value="1"/>
</dbReference>
<dbReference type="GO" id="GO:0031514">
    <property type="term" value="C:motile cilium"/>
    <property type="evidence" value="ECO:0007669"/>
    <property type="project" value="UniProtKB-SubCell"/>
</dbReference>
<dbReference type="Pfam" id="PF08385">
    <property type="entry name" value="DHC_N1"/>
    <property type="match status" value="1"/>
</dbReference>
<dbReference type="InterPro" id="IPR042222">
    <property type="entry name" value="Dynein_2_N"/>
</dbReference>
<dbReference type="EMBL" id="CDMY01000284">
    <property type="protein sequence ID" value="CEL99590.1"/>
    <property type="molecule type" value="Genomic_DNA"/>
</dbReference>
<feature type="coiled-coil region" evidence="18">
    <location>
        <begin position="1229"/>
        <end position="1274"/>
    </location>
</feature>
<dbReference type="InterPro" id="IPR042219">
    <property type="entry name" value="AAA_lid_11_sf"/>
</dbReference>
<dbReference type="InterPro" id="IPR035706">
    <property type="entry name" value="AAA_9"/>
</dbReference>
<comment type="function">
    <text evidence="16">Force generating protein of eukaryotic cilia and flagella. Produces force towards the minus ends of microtubules. Dynein has ATPase activity; the force-producing power stroke is thought to occur on release of ADP.</text>
</comment>
<dbReference type="FunFam" id="3.40.50.300:FF:001375">
    <property type="entry name" value="Dynein heavy chain, putative"/>
    <property type="match status" value="1"/>
</dbReference>
<keyword evidence="21" id="KW-1185">Reference proteome</keyword>
<dbReference type="GO" id="GO:0045505">
    <property type="term" value="F:dynein intermediate chain binding"/>
    <property type="evidence" value="ECO:0007669"/>
    <property type="project" value="InterPro"/>
</dbReference>
<dbReference type="Gene3D" id="1.10.287.2620">
    <property type="match status" value="1"/>
</dbReference>
<evidence type="ECO:0000256" key="2">
    <source>
        <dbReference type="ARBA" id="ARBA00004430"/>
    </source>
</evidence>
<dbReference type="GO" id="GO:0008569">
    <property type="term" value="F:minus-end-directed microtubule motor activity"/>
    <property type="evidence" value="ECO:0007669"/>
    <property type="project" value="InterPro"/>
</dbReference>
<dbReference type="SUPFAM" id="SSF52540">
    <property type="entry name" value="P-loop containing nucleoside triphosphate hydrolases"/>
    <property type="match status" value="4"/>
</dbReference>
<dbReference type="Gene3D" id="1.10.8.1220">
    <property type="match status" value="1"/>
</dbReference>
<dbReference type="InterPro" id="IPR013594">
    <property type="entry name" value="Dynein_heavy_tail"/>
</dbReference>
<dbReference type="InterPro" id="IPR043157">
    <property type="entry name" value="Dynein_AAA1S"/>
</dbReference>
<evidence type="ECO:0000256" key="4">
    <source>
        <dbReference type="ARBA" id="ARBA00022490"/>
    </source>
</evidence>
<dbReference type="OMA" id="ATEPIMF"/>
<dbReference type="Gene3D" id="3.40.50.300">
    <property type="entry name" value="P-loop containing nucleotide triphosphate hydrolases"/>
    <property type="match status" value="5"/>
</dbReference>
<evidence type="ECO:0000256" key="6">
    <source>
        <dbReference type="ARBA" id="ARBA00022737"/>
    </source>
</evidence>
<dbReference type="GO" id="GO:0060294">
    <property type="term" value="P:cilium movement involved in cell motility"/>
    <property type="evidence" value="ECO:0007669"/>
    <property type="project" value="UniProtKB-ARBA"/>
</dbReference>
<evidence type="ECO:0000256" key="9">
    <source>
        <dbReference type="ARBA" id="ARBA00022846"/>
    </source>
</evidence>
<dbReference type="Gene3D" id="1.20.58.1120">
    <property type="match status" value="1"/>
</dbReference>
<dbReference type="FunFam" id="3.40.50.300:FF:000320">
    <property type="entry name" value="Dynein, axonemal, heavy chain 5"/>
    <property type="match status" value="1"/>
</dbReference>
<keyword evidence="12" id="KW-0969">Cilium</keyword>
<dbReference type="Gene3D" id="1.10.8.710">
    <property type="match status" value="1"/>
</dbReference>
<dbReference type="FunFam" id="1.20.920.30:FF:000002">
    <property type="entry name" value="Dynein axonemal heavy chain 3"/>
    <property type="match status" value="1"/>
</dbReference>
<evidence type="ECO:0000256" key="16">
    <source>
        <dbReference type="ARBA" id="ARBA00058146"/>
    </source>
</evidence>
<dbReference type="Gene3D" id="6.10.140.1060">
    <property type="match status" value="1"/>
</dbReference>
<dbReference type="Pfam" id="PF25007">
    <property type="entry name" value="DYH2-5-8_CC"/>
    <property type="match status" value="1"/>
</dbReference>
<dbReference type="Gene3D" id="1.10.472.130">
    <property type="match status" value="1"/>
</dbReference>
<keyword evidence="11 18" id="KW-0175">Coiled coil</keyword>
<dbReference type="VEuPathDB" id="CryptoDB:Vbra_1506"/>
<dbReference type="InterPro" id="IPR056759">
    <property type="entry name" value="DYH2-5-8_CC"/>
</dbReference>
<gene>
    <name evidence="20" type="ORF">Vbra_1506</name>
</gene>
<dbReference type="InterPro" id="IPR041589">
    <property type="entry name" value="DNAH3_AAA_lid_1"/>
</dbReference>
<evidence type="ECO:0000256" key="5">
    <source>
        <dbReference type="ARBA" id="ARBA00022701"/>
    </source>
</evidence>
<dbReference type="FunFam" id="3.40.50.300:FF:000044">
    <property type="entry name" value="Dynein heavy chain 5, axonemal"/>
    <property type="match status" value="1"/>
</dbReference>
<dbReference type="Gene3D" id="1.20.920.30">
    <property type="match status" value="1"/>
</dbReference>
<sequence>MISQIAASFELEKDEGTIEDVFKETSNIKKINRFLDGSSEEQHLYFFFQKNETLDAAGEFIEKGDRKIIVSEGNDVRLKSRSIFFLRNVAEGKSVNLNTASDNDILFCEVAANPLDSLDVSLTSIFNSLITNNLSPQGAADAAQVPEGGSPEDTKKAAMQRAVAEWGSCPEEQRSEFLVGFDKFCGDLSEALKSLSGGIELRKLDAQYDLASITANPASFAQDSHLVSHFESLLEDWCRQIEKYLEESLDNRREPPDAGPRTELEYWRHRMQRLTSIIEQLRSRDCKAVFAVLHAVTKVTHEASPKARQTVFNTLRRWKQIDVSITEAFNEAKDNVKYLTTLEKFIEPLYVGTPTTIVDTLTALMNSVKMIHTIARYYNTTERMTNLFMKITNQMITNCKHCILEGEHHDKLWEKDPQKLLQTLESCLRLNEAYQEQYRVTKDKLLTLPKGKQFDFSETQIFARFDLFCRRVVKLIDMFSTIQQFQNLSQHRFEGMEHLIDNFRTIMEEFRAKRHDLLDFHNNRFDRDYVEFNVRISDLEAALQQFINQSFESITSIESSLNLLKKFQSILQRDSLRADLESKFTVIFHNYGLELTQVQDQYERFKANPPLVRNLPPIAGNITWARHLLKRIEEPMKMFQQHPHVLTTKDAKKIIRMYNKMAKTLVEFEIRWYQAWVDSIEACKAGLQATLIVRHPDDNKLYVNFDWEILQLIRETKCLDRMATEIPETAKIVLLQEPKFKSYYAELTYALKEYRRVTSLIRPIASHLLQPHLDNLELALRPGMVTLTWTSMNIDVYLQSVYAALSQLEQLVLTVNDIMDNRIDNNLKAVSKVRLVDLPDDGGAISLDYFVDLQEKYVKEITSFLTSKSLEIETAVDDLLTVIVSYPLDSHIKGVFEPNIVKLKGHYNWSMYQSLLNATKQSLFALKGRLHVRPQPTLNNAAAILMGALHVPPPFFEVELQLDGTSVKLYPLIDEIQNTINKAALAVLKCSKNVKAWDTQTIPKVVQQILRPNEKQALAPARKSQGTFYDRIAQDREILKVLLLLTGSIQSTRNEVARYLERFEEYAWLWRDSIDETYKTFEKTDPSLDDFERQLKKFVFVEEKLSEMDQKHTIGALLLDTSSLIKSFKDLAANWKIAYSKELHHQAREKLETLTEHIKKTQKRLAREAVDIDALRHVMDTLKAIRKKESEIELQFGPIMDMYNILDTYLPPNVNIMDKDEQDHRSMLRSSWQKLIEEAEKRQDILNEAQADYKKELITSVNTFKKDVKQLREDYEKNGPMVVGIKPREAVERLKRFKEEYEVRARKQEIYFAGEEVFGLPHQAYPELEKTKKELTYLTQLYDLYVQVIDTIKEWKEILWTEVPDQIQEMGDKIGVFGNQCKKLPKQLKEWEAYNELKKEIDDFTEVLPLLQDLSKKSIMPRHWKQVEELTGKELKVESEMFKLQSLIDANLLQYRDEVQDITDGADKQLAIEEKLRELERMWKEQAFDFNTWKSRDVPCVLAGGRVGEIQEALEESQMTLNTMNAMRHVAPFKEEVVGLLTTLSDVSDTIERWVKVQMLWTSLESVFTGGDIAKQMPTEAKKFQQIDKDWLKIMAKAAETRNVVECCQNDLLKQLLPVLQQGLESCQKSLDSYLEGKRNKFPRFYFVSDPVLLKILSQGSDPDSVQDDFEKLFDAISRVTFDKADRKKIVKIKSVGGKADEVVDLSTPVKAEGNIEDWLTALEAEMQRSVRRECKYACHDTGLVYNGMTLLDFSNRYIAQVALLGIQVIWTVDFQEALEKMSREKDKVIMGTTNKKFTQMMTDLVGICLTDLGSKMNRVKFETLVTIHVHQRDLYTEIWRKVKEHRVKDHNDFEWLKQTRCYWKTDTEHALIQIADVEFTYQYEYLGVKDRLAITPLTDRCYLTNSQALGMYYGGAPAGPAGTGKTETVKDMGRTLGVFVVVTNCSDQHRFRDMAKIFKGLCQSGLWGCFDEFNRIDLEVLSVVAMQVESITAAKKAGTKTFMFPGEVAPIRLNTAVAYFITMNPGYAGRQELPENLKVLFRSVSMMVPDRQIIMKVKLASVGYAEMDYLAKKFNILYRLCEEQLSKQRHYDFGLRNILSVLRTAGTVKRSEPPDADEEMLFMRTVRDMNLSKLVADDVPLFLSLLKDIFPKVTDPPKKVYKDVEDTVKAQIKKNRIVNHDDWFLKIIQLYETSLVRHGFMLVGPSLSGKTEIMSTLTNGLTDIGQSTRCVVMNPKAITAQQMYGVKDPISEEWTPGVFASIWAKYNNRSLKFTTWIVCDGPVDAIWIENLNTVLDDNKILTLANNDRIPMTDNTRIVFEVENLNNASPATVSRAGIIYVSASDLGWKPLIEGWLNSRTEISSSRQVEKEILKELFDKYMIEPDIFDFIMRNCRPVMPTSNAAMTLQVMNLLTGILQPHVEANEVLQRPAYENIMTYAIVWGCGGLFEPDDRMKLDGFLRDKSKVPYPCQDGLTLFEYGVHDASHEFQLWQAEEWKPPKGRLSPSSILIPTMDSVRAEYLIGTISSMPRIRLINANFKSVLMVGGSGTAKTSTALMFMSKFKLEEMLSKQINFSSATSPNMLQKTIEAEVERKTGKTFCPPGGKKMTVFLDDMSMPFVNEWGDQITLELGRQLVEQAGVYFLDKDKRGDFKSVIDLQYIGAMNHPGGGRNDIPNRFKTKFFSFNLILPSIMSVDNIYGSMIKARFNPKSCPNQKIMDLSKKLTKATIEIWEKVKNTLLPTPSRFHYVFNMRELSRVFTGILLCPMEVLTSEETMVGLWKHENVRVFADKLARAIDKDWMEKTLHDVCVTHFGEKLAAANKETPWFCDFLRDATEDENGEEIAAPRIYEPATLQSARKKAYEYLNKYNEENPAKSMNLVLFDDALKHMMRISRIIQLPRGSAMLVGVGGSGKQSLTRLAGYIARHKRFQITITKTYGEQAFFDNLRGLYVDAGQKNIPTTFIFTDQEVKQESFLEYLNSVLSTGELAGLFQKDERDGMCAEVRNDFVKERPWLEENMINMYQYFLDRLRDNLHVVLCFSPVGSKFAVRAQKFPALFSCVTIDWFLPWPEEALIAVASAFLSEYKVDTSPENKEKLYRLMGTVHAQVGTVCDLYFARMRRHVYVTPKTYLGFINFYKKVYEEKFDEINKLERAVNVGLQKLNEAAADVEKMKVALREEEKKLKESEEQTNKLLVKVQSETAKAEKKSAEVGVQVESCMGMKNQIEKEQDAANRDLQAALPYLHEAEGAVKSITAKDITELKTMKTPSDIIRLVFDGVLILLQNKVMDVKAESKVINKQQVDFIHDSFDEYSKSMMSDIKFLPNLFDFSQNEKDNINDETCELLEPYLSLENFNPAIAKKASNAAEGLCKWVGAMKMYHEAAKIVKPKMDFLKVQTGRLEVAMRELNEAQSELAKAQAVVEDLNKQFEEAMASKNALEQKALATKRKMDQANKLINGLAGEKARWTEDSKNFAERRKRLVGDVCMAAAFISYVGPFNSEYRDKLYSEYFLATCHTVQLPASEKIVMTEWLVDQATIGEWNLEGLPSDELSIQNGIMVTTSARFPLMVDPQGQAVHWIKKREEARMEGMSQCITTITNPRLKDQLEFVMGEGKPMLIEGIENDVDPMLDPVLEKQIIKKGKNLYVTVSDQQMDYNSKFMLYMTSRLANPHFSPELSAKCAVIDFTVTLKGLEQQLLGRVLSTEQRSLEESLNQLIEEVTQNTKSLQILDAQLLDRLSNSEGNLLDDVELIEVLANTKAKAKEVEQKLKDAEEKKIEINEKREQYRPVATRGSLLYFCMVEVALVQWMYNSSLNQFLQQFDISINRSEKVQPTNKRVEKIVEYLTYQVYRYVNRGLFERHKRTFVLMVALKIMLVASTLTSADVDILLKGGGALDEKAERPCPFKWLGQDAKVWLNILQLSRHAFGQEQLLFFRELPDFIGRNEQAWKKWFEENEPESCPVPDYEERLAMEKNVGHFARLCLVRAFREDRTVVAASMFIDAQMDPKYTAPVTDSIESIWQESTNRVPILYLLSPGADPTNTIDEFAKKKKKFPTDKVSMGEGQEIIAREKMKNGFINGAWVVLQNCHLGLGFMAEIESFLGKVADVDEDFRLWVTCEPSPRFPIGLLQMAIKVTNEPPLGLKAGLHRTYSTMILQETLDKVDHERWRLTTFSLAFLHSVVQERRKFGPLGWCIPYEYNYSDLEASLLFLEKHLSTTVLVGQPLSWNTICYMIAEVQYGGRITDDLDRELFITYATKYFNDEIFRPTFTFNTPTGQANEFMYKVPEGLEIHQYRDYIETVPAVDSPTVFGLHVNADLTYRIKESQAMLLTIQETQPKDAGAGGGKTREEQVKERCSDLLGKMPDDYVEEIFREQIKKLKGPPGLAEKGFQAPLNIFLFQEIQRMQRIIAIVRKNCKDIIDAIDGLIIMTPDLQDDMNSLFDTMVPRKWLYDPSGAEISWLSPNLGKWFTGLQQRVEQLTTWLNQGRQKSYWLTGFFNPQGFLTAMRQEVTRQHKKDQWALDDVVFHTEVRTYDVEKVKDGPEEGVNIHGLFIEGCRWHWQEGRLDESLPRVLTDKMPVLYVTAVTTKEKKSRGMDFGQYGPYDCPVYKYPKRTDKYLIFRVNLKTEQHPSHWKLRGAALLCSVD</sequence>
<evidence type="ECO:0000256" key="13">
    <source>
        <dbReference type="ARBA" id="ARBA00023175"/>
    </source>
</evidence>
<dbReference type="InterPro" id="IPR041466">
    <property type="entry name" value="Dynein_AAA5_ext"/>
</dbReference>
<evidence type="ECO:0000256" key="3">
    <source>
        <dbReference type="ARBA" id="ARBA00008887"/>
    </source>
</evidence>
<dbReference type="FunFam" id="3.40.50.300:FF:000049">
    <property type="entry name" value="Dynein, axonemal, heavy chain 5"/>
    <property type="match status" value="1"/>
</dbReference>
<dbReference type="Gene3D" id="3.10.490.20">
    <property type="match status" value="1"/>
</dbReference>
<evidence type="ECO:0000256" key="1">
    <source>
        <dbReference type="ARBA" id="ARBA00004230"/>
    </source>
</evidence>
<dbReference type="InterPro" id="IPR003593">
    <property type="entry name" value="AAA+_ATPase"/>
</dbReference>
<dbReference type="FunFam" id="3.40.50.300:FF:002141">
    <property type="entry name" value="Dynein heavy chain"/>
    <property type="match status" value="1"/>
</dbReference>
<accession>A0A0G4EQS1</accession>
<protein>
    <recommendedName>
        <fullName evidence="19">AAA+ ATPase domain-containing protein</fullName>
    </recommendedName>
</protein>
<feature type="domain" description="AAA+ ATPase" evidence="19">
    <location>
        <begin position="2537"/>
        <end position="2688"/>
    </location>
</feature>
<dbReference type="Pfam" id="PF12775">
    <property type="entry name" value="AAA_7"/>
    <property type="match status" value="1"/>
</dbReference>
<dbReference type="FunFam" id="1.10.8.1220:FF:000001">
    <property type="entry name" value="Dynein axonemal heavy chain 5"/>
    <property type="match status" value="1"/>
</dbReference>
<keyword evidence="14" id="KW-0206">Cytoskeleton</keyword>
<dbReference type="PANTHER" id="PTHR46532">
    <property type="entry name" value="MALE FERTILITY FACTOR KL5"/>
    <property type="match status" value="1"/>
</dbReference>
<dbReference type="Pfam" id="PF08393">
    <property type="entry name" value="DHC_N2"/>
    <property type="match status" value="1"/>
</dbReference>
<feature type="domain" description="AAA+ ATPase" evidence="19">
    <location>
        <begin position="2197"/>
        <end position="2326"/>
    </location>
</feature>
<dbReference type="Pfam" id="PF18198">
    <property type="entry name" value="AAA_lid_11"/>
    <property type="match status" value="1"/>
</dbReference>
<dbReference type="Gene3D" id="1.10.8.720">
    <property type="entry name" value="Region D6 of dynein motor"/>
    <property type="match status" value="1"/>
</dbReference>
<comment type="subcellular location">
    <subcellularLocation>
        <location evidence="1">Cell projection</location>
        <location evidence="1">Cilium</location>
        <location evidence="1">Flagellum</location>
    </subcellularLocation>
    <subcellularLocation>
        <location evidence="2">Cytoplasm</location>
        <location evidence="2">Cytoskeleton</location>
        <location evidence="2">Cilium axoneme</location>
    </subcellularLocation>
</comment>
<evidence type="ECO:0000256" key="15">
    <source>
        <dbReference type="ARBA" id="ARBA00023273"/>
    </source>
</evidence>
<dbReference type="Gene3D" id="1.20.1270.280">
    <property type="match status" value="1"/>
</dbReference>
<evidence type="ECO:0000256" key="14">
    <source>
        <dbReference type="ARBA" id="ARBA00023212"/>
    </source>
</evidence>
<keyword evidence="15" id="KW-0966">Cell projection</keyword>
<reference evidence="20 21" key="1">
    <citation type="submission" date="2014-11" db="EMBL/GenBank/DDBJ databases">
        <authorList>
            <person name="Zhu J."/>
            <person name="Qi W."/>
            <person name="Song R."/>
        </authorList>
    </citation>
    <scope>NUCLEOTIDE SEQUENCE [LARGE SCALE GENOMIC DNA]</scope>
</reference>
<dbReference type="GO" id="GO:0051959">
    <property type="term" value="F:dynein light intermediate chain binding"/>
    <property type="evidence" value="ECO:0007669"/>
    <property type="project" value="InterPro"/>
</dbReference>
<dbReference type="OrthoDB" id="424310at2759"/>
<dbReference type="FunFam" id="1.10.287.2620:FF:000002">
    <property type="entry name" value="Dynein heavy chain 2, axonemal"/>
    <property type="match status" value="1"/>
</dbReference>
<evidence type="ECO:0000259" key="19">
    <source>
        <dbReference type="SMART" id="SM00382"/>
    </source>
</evidence>
<dbReference type="InterPro" id="IPR035699">
    <property type="entry name" value="AAA_6"/>
</dbReference>
<evidence type="ECO:0000256" key="10">
    <source>
        <dbReference type="ARBA" id="ARBA00023017"/>
    </source>
</evidence>
<dbReference type="Pfam" id="PF17852">
    <property type="entry name" value="Dynein_AAA_lid"/>
    <property type="match status" value="1"/>
</dbReference>
<dbReference type="Gene3D" id="3.20.180.20">
    <property type="entry name" value="Dynein heavy chain, N-terminal domain 2"/>
    <property type="match status" value="1"/>
</dbReference>
<dbReference type="InterPro" id="IPR027417">
    <property type="entry name" value="P-loop_NTPase"/>
</dbReference>
<dbReference type="Gene3D" id="1.20.140.100">
    <property type="entry name" value="Dynein heavy chain, N-terminal domain 2"/>
    <property type="match status" value="1"/>
</dbReference>
<evidence type="ECO:0000256" key="18">
    <source>
        <dbReference type="SAM" id="Coils"/>
    </source>
</evidence>
<evidence type="ECO:0000256" key="17">
    <source>
        <dbReference type="ARBA" id="ARBA00065818"/>
    </source>
</evidence>
<keyword evidence="9" id="KW-0282">Flagellum</keyword>
<dbReference type="GO" id="GO:0005858">
    <property type="term" value="C:axonemal dynein complex"/>
    <property type="evidence" value="ECO:0007669"/>
    <property type="project" value="TreeGrafter"/>
</dbReference>
<keyword evidence="10" id="KW-0243">Dynein</keyword>
<evidence type="ECO:0000313" key="21">
    <source>
        <dbReference type="Proteomes" id="UP000041254"/>
    </source>
</evidence>
<keyword evidence="7" id="KW-0547">Nucleotide-binding</keyword>
<name>A0A0G4EQS1_VITBC</name>
<dbReference type="GO" id="GO:0005874">
    <property type="term" value="C:microtubule"/>
    <property type="evidence" value="ECO:0007669"/>
    <property type="project" value="UniProtKB-KW"/>
</dbReference>
<dbReference type="InterPro" id="IPR043160">
    <property type="entry name" value="Dynein_C_barrel"/>
</dbReference>
<dbReference type="FunFam" id="1.20.920.20:FF:000001">
    <property type="entry name" value="dynein heavy chain 2, axonemal"/>
    <property type="match status" value="1"/>
</dbReference>
<dbReference type="InterPro" id="IPR013602">
    <property type="entry name" value="Dynein_heavy_linker"/>
</dbReference>
<comment type="similarity">
    <text evidence="3">Belongs to the dynein heavy chain family.</text>
</comment>
<dbReference type="SMART" id="SM00382">
    <property type="entry name" value="AAA"/>
    <property type="match status" value="3"/>
</dbReference>
<dbReference type="Pfam" id="PF18199">
    <property type="entry name" value="Dynein_C"/>
    <property type="match status" value="1"/>
</dbReference>
<proteinExistence type="inferred from homology"/>
<dbReference type="InterPro" id="IPR041658">
    <property type="entry name" value="AAA_lid_11"/>
</dbReference>
<feature type="coiled-coil region" evidence="18">
    <location>
        <begin position="3132"/>
        <end position="3194"/>
    </location>
</feature>
<dbReference type="PANTHER" id="PTHR46532:SF4">
    <property type="entry name" value="AAA+ ATPASE DOMAIN-CONTAINING PROTEIN"/>
    <property type="match status" value="1"/>
</dbReference>
<evidence type="ECO:0000256" key="8">
    <source>
        <dbReference type="ARBA" id="ARBA00022840"/>
    </source>
</evidence>
<dbReference type="Pfam" id="PF12780">
    <property type="entry name" value="AAA_8"/>
    <property type="match status" value="1"/>
</dbReference>
<dbReference type="InterPro" id="IPR024743">
    <property type="entry name" value="Dynein_HC_stalk"/>
</dbReference>
<comment type="subunit">
    <text evidence="17">Consists of at least 3 heavy chains (alpha, beta and gamma), 2 intermediate chains and 8 light chains.</text>
</comment>
<dbReference type="FunFam" id="1.10.8.710:FF:000003">
    <property type="entry name" value="Dynein axonemal heavy chain 5"/>
    <property type="match status" value="1"/>
</dbReference>
<evidence type="ECO:0000256" key="12">
    <source>
        <dbReference type="ARBA" id="ARBA00023069"/>
    </source>
</evidence>
<keyword evidence="4" id="KW-0963">Cytoplasm</keyword>
<dbReference type="Pfam" id="PF12781">
    <property type="entry name" value="AAA_9"/>
    <property type="match status" value="1"/>
</dbReference>
<dbReference type="FunFam" id="3.40.50.300:FF:001221">
    <property type="entry name" value="Axonemal dynein heavy chain 8"/>
    <property type="match status" value="1"/>
</dbReference>
<dbReference type="InParanoid" id="A0A0G4EQS1"/>
<dbReference type="InterPro" id="IPR041228">
    <property type="entry name" value="Dynein_C"/>
</dbReference>
<keyword evidence="6" id="KW-0677">Repeat</keyword>
<dbReference type="Pfam" id="PF17857">
    <property type="entry name" value="AAA_lid_1"/>
    <property type="match status" value="1"/>
</dbReference>
<evidence type="ECO:0000256" key="11">
    <source>
        <dbReference type="ARBA" id="ARBA00023054"/>
    </source>
</evidence>
<dbReference type="InterPro" id="IPR004273">
    <property type="entry name" value="Dynein_heavy_D6_P-loop"/>
</dbReference>
<dbReference type="FunCoup" id="A0A0G4EQS1">
    <property type="interactions" value="1"/>
</dbReference>
<dbReference type="FunFam" id="3.20.180.20:FF:000005">
    <property type="entry name" value="Dynein heavy chain, putative"/>
    <property type="match status" value="1"/>
</dbReference>
<dbReference type="Gene3D" id="1.20.920.20">
    <property type="match status" value="1"/>
</dbReference>
<feature type="domain" description="AAA+ ATPase" evidence="19">
    <location>
        <begin position="1914"/>
        <end position="2060"/>
    </location>
</feature>
<organism evidence="20 21">
    <name type="scientific">Vitrella brassicaformis (strain CCMP3155)</name>
    <dbReference type="NCBI Taxonomy" id="1169540"/>
    <lineage>
        <taxon>Eukaryota</taxon>
        <taxon>Sar</taxon>
        <taxon>Alveolata</taxon>
        <taxon>Colpodellida</taxon>
        <taxon>Vitrellaceae</taxon>
        <taxon>Vitrella</taxon>
    </lineage>
</organism>
<dbReference type="Pfam" id="PF03028">
    <property type="entry name" value="Dynein_heavy"/>
    <property type="match status" value="1"/>
</dbReference>
<evidence type="ECO:0000256" key="7">
    <source>
        <dbReference type="ARBA" id="ARBA00022741"/>
    </source>
</evidence>
<keyword evidence="13" id="KW-0505">Motor protein</keyword>
<keyword evidence="8" id="KW-0067">ATP-binding</keyword>
<dbReference type="Pfam" id="PF12774">
    <property type="entry name" value="AAA_6"/>
    <property type="match status" value="1"/>
</dbReference>
<dbReference type="Proteomes" id="UP000041254">
    <property type="component" value="Unassembled WGS sequence"/>
</dbReference>
<keyword evidence="5" id="KW-0493">Microtubule</keyword>
<dbReference type="InterPro" id="IPR026983">
    <property type="entry name" value="DHC"/>
</dbReference>
<dbReference type="GO" id="GO:0070286">
    <property type="term" value="P:axonemal dynein complex assembly"/>
    <property type="evidence" value="ECO:0007669"/>
    <property type="project" value="UniProtKB-ARBA"/>
</dbReference>
<feature type="coiled-coil region" evidence="18">
    <location>
        <begin position="3390"/>
        <end position="3452"/>
    </location>
</feature>
<dbReference type="FunFam" id="3.10.490.20:FF:000010">
    <property type="entry name" value="Dynein heavy chain, putative"/>
    <property type="match status" value="1"/>
</dbReference>
<dbReference type="InterPro" id="IPR024317">
    <property type="entry name" value="Dynein_heavy_chain_D4_dom"/>
</dbReference>
<evidence type="ECO:0000313" key="20">
    <source>
        <dbReference type="EMBL" id="CEL99590.1"/>
    </source>
</evidence>
<dbReference type="PhylomeDB" id="A0A0G4EQS1"/>
<dbReference type="GO" id="GO:0005524">
    <property type="term" value="F:ATP binding"/>
    <property type="evidence" value="ECO:0007669"/>
    <property type="project" value="UniProtKB-KW"/>
</dbReference>
<dbReference type="STRING" id="1169540.A0A0G4EQS1"/>